<dbReference type="InterPro" id="IPR003599">
    <property type="entry name" value="Ig_sub"/>
</dbReference>
<dbReference type="Gene3D" id="2.60.40.10">
    <property type="entry name" value="Immunoglobulins"/>
    <property type="match status" value="2"/>
</dbReference>
<evidence type="ECO:0000256" key="4">
    <source>
        <dbReference type="ARBA" id="ARBA00022989"/>
    </source>
</evidence>
<evidence type="ECO:0000256" key="6">
    <source>
        <dbReference type="ARBA" id="ARBA00023157"/>
    </source>
</evidence>
<dbReference type="GO" id="GO:0038023">
    <property type="term" value="F:signaling receptor activity"/>
    <property type="evidence" value="ECO:0007669"/>
    <property type="project" value="InterPro"/>
</dbReference>
<evidence type="ECO:0000256" key="7">
    <source>
        <dbReference type="ARBA" id="ARBA00023180"/>
    </source>
</evidence>
<evidence type="ECO:0000256" key="2">
    <source>
        <dbReference type="ARBA" id="ARBA00008215"/>
    </source>
</evidence>
<organism evidence="10 11">
    <name type="scientific">Callipepla squamata</name>
    <name type="common">Scaled quail</name>
    <dbReference type="NCBI Taxonomy" id="9009"/>
    <lineage>
        <taxon>Eukaryota</taxon>
        <taxon>Metazoa</taxon>
        <taxon>Chordata</taxon>
        <taxon>Craniata</taxon>
        <taxon>Vertebrata</taxon>
        <taxon>Euteleostomi</taxon>
        <taxon>Archelosauria</taxon>
        <taxon>Archosauria</taxon>
        <taxon>Dinosauria</taxon>
        <taxon>Saurischia</taxon>
        <taxon>Theropoda</taxon>
        <taxon>Coelurosauria</taxon>
        <taxon>Aves</taxon>
        <taxon>Neognathae</taxon>
        <taxon>Galloanserae</taxon>
        <taxon>Galliformes</taxon>
        <taxon>Odontophoridae</taxon>
        <taxon>Callipepla</taxon>
    </lineage>
</organism>
<dbReference type="STRING" id="9009.A0A226N5G7"/>
<evidence type="ECO:0000313" key="10">
    <source>
        <dbReference type="EMBL" id="OXB62550.1"/>
    </source>
</evidence>
<reference evidence="10 11" key="1">
    <citation type="submission" date="2016-07" db="EMBL/GenBank/DDBJ databases">
        <title>Disparate Historic Effective Population Sizes Predicted by Modern Levels of Genome Diversity for the Scaled Quail (Callipepla squamata) and the Northern Bobwhite (Colinus virginianus): Inferences from First and Second Generation Draft Genome Assemblies for Sympatric New World Quail.</title>
        <authorList>
            <person name="Oldeschulte D.L."/>
            <person name="Halley Y.A."/>
            <person name="Bhattarai E.K."/>
            <person name="Brashear W.A."/>
            <person name="Hill J."/>
            <person name="Metz R.P."/>
            <person name="Johnson C.D."/>
            <person name="Rollins D."/>
            <person name="Peterson M.J."/>
            <person name="Bickhart D.M."/>
            <person name="Decker J.E."/>
            <person name="Seabury C.M."/>
        </authorList>
    </citation>
    <scope>NUCLEOTIDE SEQUENCE [LARGE SCALE GENOMIC DNA]</scope>
    <source>
        <strain evidence="10 11">Texas</strain>
        <tissue evidence="10">Leg muscle</tissue>
    </source>
</reference>
<dbReference type="GO" id="GO:0009897">
    <property type="term" value="C:external side of plasma membrane"/>
    <property type="evidence" value="ECO:0007669"/>
    <property type="project" value="TreeGrafter"/>
</dbReference>
<comment type="similarity">
    <text evidence="2">Belongs to the CD200R family.</text>
</comment>
<dbReference type="Proteomes" id="UP000198323">
    <property type="component" value="Unassembled WGS sequence"/>
</dbReference>
<comment type="subcellular location">
    <subcellularLocation>
        <location evidence="1">Membrane</location>
        <topology evidence="1">Single-pass membrane protein</topology>
    </subcellularLocation>
</comment>
<dbReference type="SUPFAM" id="SSF48726">
    <property type="entry name" value="Immunoglobulin"/>
    <property type="match status" value="2"/>
</dbReference>
<keyword evidence="11" id="KW-1185">Reference proteome</keyword>
<dbReference type="SMART" id="SM00409">
    <property type="entry name" value="IG"/>
    <property type="match status" value="1"/>
</dbReference>
<proteinExistence type="inferred from homology"/>
<dbReference type="InterPro" id="IPR013106">
    <property type="entry name" value="Ig_V-set"/>
</dbReference>
<protein>
    <recommendedName>
        <fullName evidence="9">Ig-like domain-containing protein</fullName>
    </recommendedName>
</protein>
<sequence length="306" mass="33943">MKAGADMEITGKAVCVFVLLTVTKLRRTEGNNSVLAYLGHSTVMTCPSNKNITMVTWKISPKTGNLCILAYRIDLNKTERTNCNDRMNWRSRPDWDWALKIDQVRMADEGNYTCEVVNEDGNFHCYYHLTVLVSPRMALYCDDHGNPVCEAETVNPAAEISWIPGSNSTPRAHSHDNGTVTVLSRFAASSTNGKNPTCTVSHATLNETKSIACSSSSRDLILCIAVILGFLIIITLVAVIHYLKLHGYRFCHKTKPPDIIPTCSSQDDTMEVEPYTTYVQKENVIYNSVSDLTMRQNLPQGGSPAT</sequence>
<name>A0A226N5G7_CALSU</name>
<dbReference type="OrthoDB" id="8915654at2759"/>
<comment type="caution">
    <text evidence="10">The sequence shown here is derived from an EMBL/GenBank/DDBJ whole genome shotgun (WGS) entry which is preliminary data.</text>
</comment>
<keyword evidence="3 8" id="KW-0812">Transmembrane</keyword>
<keyword evidence="6" id="KW-1015">Disulfide bond</keyword>
<dbReference type="PANTHER" id="PTHR21462">
    <property type="entry name" value="CELL SURFACE GLYCOPROTEIN OX2 RECEPTOR PRECURSOR"/>
    <property type="match status" value="1"/>
</dbReference>
<accession>A0A226N5G7</accession>
<evidence type="ECO:0000313" key="11">
    <source>
        <dbReference type="Proteomes" id="UP000198323"/>
    </source>
</evidence>
<evidence type="ECO:0000256" key="8">
    <source>
        <dbReference type="SAM" id="Phobius"/>
    </source>
</evidence>
<evidence type="ECO:0000256" key="3">
    <source>
        <dbReference type="ARBA" id="ARBA00022692"/>
    </source>
</evidence>
<evidence type="ECO:0000256" key="5">
    <source>
        <dbReference type="ARBA" id="ARBA00023136"/>
    </source>
</evidence>
<feature type="domain" description="Ig-like" evidence="9">
    <location>
        <begin position="23"/>
        <end position="130"/>
    </location>
</feature>
<dbReference type="InterPro" id="IPR013783">
    <property type="entry name" value="Ig-like_fold"/>
</dbReference>
<evidence type="ECO:0000256" key="1">
    <source>
        <dbReference type="ARBA" id="ARBA00004167"/>
    </source>
</evidence>
<evidence type="ECO:0000259" key="9">
    <source>
        <dbReference type="PROSITE" id="PS50835"/>
    </source>
</evidence>
<dbReference type="InterPro" id="IPR007110">
    <property type="entry name" value="Ig-like_dom"/>
</dbReference>
<keyword evidence="5 8" id="KW-0472">Membrane</keyword>
<dbReference type="GO" id="GO:0150077">
    <property type="term" value="P:regulation of neuroinflammatory response"/>
    <property type="evidence" value="ECO:0007669"/>
    <property type="project" value="InterPro"/>
</dbReference>
<dbReference type="InterPro" id="IPR036179">
    <property type="entry name" value="Ig-like_dom_sf"/>
</dbReference>
<keyword evidence="4 8" id="KW-1133">Transmembrane helix</keyword>
<dbReference type="AlphaFoldDB" id="A0A226N5G7"/>
<gene>
    <name evidence="10" type="ORF">ASZ78_014496</name>
</gene>
<feature type="domain" description="Ig-like" evidence="9">
    <location>
        <begin position="149"/>
        <end position="212"/>
    </location>
</feature>
<dbReference type="PROSITE" id="PS50835">
    <property type="entry name" value="IG_LIKE"/>
    <property type="match status" value="2"/>
</dbReference>
<dbReference type="InterPro" id="IPR040012">
    <property type="entry name" value="CD200R"/>
</dbReference>
<feature type="transmembrane region" description="Helical" evidence="8">
    <location>
        <begin position="219"/>
        <end position="243"/>
    </location>
</feature>
<keyword evidence="7" id="KW-0325">Glycoprotein</keyword>
<dbReference type="EMBL" id="MCFN01000209">
    <property type="protein sequence ID" value="OXB62550.1"/>
    <property type="molecule type" value="Genomic_DNA"/>
</dbReference>
<dbReference type="PANTHER" id="PTHR21462:SF2">
    <property type="entry name" value="CELL SURFACE GLYCOPROTEIN CD200 RECEPTOR 2"/>
    <property type="match status" value="1"/>
</dbReference>
<dbReference type="Pfam" id="PF07686">
    <property type="entry name" value="V-set"/>
    <property type="match status" value="1"/>
</dbReference>